<sequence length="135" mass="15811">YDLYAFQASEPINMWNMMTGYTGIDFGRTFHFLPPYGPASLDEFIKFGWDATDIQEYGAAYYENYTAPTMFEYLRILGTDEYWSILDIHLSEAYVGRETPKEALDRVYDEWVKTTKSLGKAQQLKLYQESIGYKK</sequence>
<organism evidence="1">
    <name type="scientific">marine sediment metagenome</name>
    <dbReference type="NCBI Taxonomy" id="412755"/>
    <lineage>
        <taxon>unclassified sequences</taxon>
        <taxon>metagenomes</taxon>
        <taxon>ecological metagenomes</taxon>
    </lineage>
</organism>
<dbReference type="AlphaFoldDB" id="X1C3U7"/>
<reference evidence="1" key="1">
    <citation type="journal article" date="2014" name="Front. Microbiol.">
        <title>High frequency of phylogenetically diverse reductive dehalogenase-homologous genes in deep subseafloor sedimentary metagenomes.</title>
        <authorList>
            <person name="Kawai M."/>
            <person name="Futagami T."/>
            <person name="Toyoda A."/>
            <person name="Takaki Y."/>
            <person name="Nishi S."/>
            <person name="Hori S."/>
            <person name="Arai W."/>
            <person name="Tsubouchi T."/>
            <person name="Morono Y."/>
            <person name="Uchiyama I."/>
            <person name="Ito T."/>
            <person name="Fujiyama A."/>
            <person name="Inagaki F."/>
            <person name="Takami H."/>
        </authorList>
    </citation>
    <scope>NUCLEOTIDE SEQUENCE</scope>
    <source>
        <strain evidence="1">Expedition CK06-06</strain>
    </source>
</reference>
<feature type="non-terminal residue" evidence="1">
    <location>
        <position position="1"/>
    </location>
</feature>
<comment type="caution">
    <text evidence="1">The sequence shown here is derived from an EMBL/GenBank/DDBJ whole genome shotgun (WGS) entry which is preliminary data.</text>
</comment>
<protein>
    <submittedName>
        <fullName evidence="1">Uncharacterized protein</fullName>
    </submittedName>
</protein>
<proteinExistence type="predicted"/>
<accession>X1C3U7</accession>
<evidence type="ECO:0000313" key="1">
    <source>
        <dbReference type="EMBL" id="GAG88012.1"/>
    </source>
</evidence>
<dbReference type="EMBL" id="BART01016944">
    <property type="protein sequence ID" value="GAG88012.1"/>
    <property type="molecule type" value="Genomic_DNA"/>
</dbReference>
<gene>
    <name evidence="1" type="ORF">S01H4_32415</name>
</gene>
<name>X1C3U7_9ZZZZ</name>